<dbReference type="PANTHER" id="PTHR46599:SF3">
    <property type="entry name" value="PIGGYBAC TRANSPOSABLE ELEMENT-DERIVED PROTEIN 4"/>
    <property type="match status" value="1"/>
</dbReference>
<keyword evidence="4" id="KW-1185">Reference proteome</keyword>
<feature type="compositionally biased region" description="Acidic residues" evidence="1">
    <location>
        <begin position="10"/>
        <end position="22"/>
    </location>
</feature>
<feature type="compositionally biased region" description="Acidic residues" evidence="1">
    <location>
        <begin position="33"/>
        <end position="42"/>
    </location>
</feature>
<name>A0AAW1LV53_POPJA</name>
<dbReference type="Proteomes" id="UP001458880">
    <property type="component" value="Unassembled WGS sequence"/>
</dbReference>
<accession>A0AAW1LV53</accession>
<protein>
    <submittedName>
        <fullName evidence="3">Transposase IS4</fullName>
    </submittedName>
</protein>
<reference evidence="3 4" key="1">
    <citation type="journal article" date="2024" name="BMC Genomics">
        <title>De novo assembly and annotation of Popillia japonica's genome with initial clues to its potential as an invasive pest.</title>
        <authorList>
            <person name="Cucini C."/>
            <person name="Boschi S."/>
            <person name="Funari R."/>
            <person name="Cardaioli E."/>
            <person name="Iannotti N."/>
            <person name="Marturano G."/>
            <person name="Paoli F."/>
            <person name="Bruttini M."/>
            <person name="Carapelli A."/>
            <person name="Frati F."/>
            <person name="Nardi F."/>
        </authorList>
    </citation>
    <scope>NUCLEOTIDE SEQUENCE [LARGE SCALE GENOMIC DNA]</scope>
    <source>
        <strain evidence="3">DMR45628</strain>
    </source>
</reference>
<dbReference type="AlphaFoldDB" id="A0AAW1LV53"/>
<evidence type="ECO:0000313" key="4">
    <source>
        <dbReference type="Proteomes" id="UP001458880"/>
    </source>
</evidence>
<sequence>MKWYEKVESEDSDIDEVSEFDIESEHDTNSEFDASEDDESDDEVATVTNYYGRNPFKWVSEPLTQRSRTPRHNIVTHLPGLRGEARNIGNSATAIQIWKCLLSDNILEQVLKYINEKLSQMREKFTRPDKSELNDIDMIELRAFLGLLYYSSVFKSNNEELQSLFVTDDTGRDNFRCVMSLKRMLTILACLRFDNKQERRQRIEEDPAAAISLVFSELVQNCQTQYSVGELTCIDEMLVGFRGRVKFRVYMPNKPNKYGIKILALTDA</sequence>
<evidence type="ECO:0000259" key="2">
    <source>
        <dbReference type="Pfam" id="PF13843"/>
    </source>
</evidence>
<evidence type="ECO:0000313" key="3">
    <source>
        <dbReference type="EMBL" id="KAK9737933.1"/>
    </source>
</evidence>
<feature type="region of interest" description="Disordered" evidence="1">
    <location>
        <begin position="1"/>
        <end position="42"/>
    </location>
</feature>
<comment type="caution">
    <text evidence="3">The sequence shown here is derived from an EMBL/GenBank/DDBJ whole genome shotgun (WGS) entry which is preliminary data.</text>
</comment>
<feature type="domain" description="PiggyBac transposable element-derived protein" evidence="2">
    <location>
        <begin position="94"/>
        <end position="267"/>
    </location>
</feature>
<dbReference type="EMBL" id="JASPKY010000093">
    <property type="protein sequence ID" value="KAK9737933.1"/>
    <property type="molecule type" value="Genomic_DNA"/>
</dbReference>
<dbReference type="InterPro" id="IPR029526">
    <property type="entry name" value="PGBD"/>
</dbReference>
<organism evidence="3 4">
    <name type="scientific">Popillia japonica</name>
    <name type="common">Japanese beetle</name>
    <dbReference type="NCBI Taxonomy" id="7064"/>
    <lineage>
        <taxon>Eukaryota</taxon>
        <taxon>Metazoa</taxon>
        <taxon>Ecdysozoa</taxon>
        <taxon>Arthropoda</taxon>
        <taxon>Hexapoda</taxon>
        <taxon>Insecta</taxon>
        <taxon>Pterygota</taxon>
        <taxon>Neoptera</taxon>
        <taxon>Endopterygota</taxon>
        <taxon>Coleoptera</taxon>
        <taxon>Polyphaga</taxon>
        <taxon>Scarabaeiformia</taxon>
        <taxon>Scarabaeidae</taxon>
        <taxon>Rutelinae</taxon>
        <taxon>Popillia</taxon>
    </lineage>
</organism>
<dbReference type="PANTHER" id="PTHR46599">
    <property type="entry name" value="PIGGYBAC TRANSPOSABLE ELEMENT-DERIVED PROTEIN 4"/>
    <property type="match status" value="1"/>
</dbReference>
<gene>
    <name evidence="3" type="ORF">QE152_g10285</name>
</gene>
<dbReference type="Pfam" id="PF13843">
    <property type="entry name" value="DDE_Tnp_1_7"/>
    <property type="match status" value="1"/>
</dbReference>
<proteinExistence type="predicted"/>
<evidence type="ECO:0000256" key="1">
    <source>
        <dbReference type="SAM" id="MobiDB-lite"/>
    </source>
</evidence>